<dbReference type="Proteomes" id="UP000284916">
    <property type="component" value="Unassembled WGS sequence"/>
</dbReference>
<keyword evidence="2" id="KW-0812">Transmembrane</keyword>
<feature type="transmembrane region" description="Helical" evidence="2">
    <location>
        <begin position="214"/>
        <end position="233"/>
    </location>
</feature>
<protein>
    <submittedName>
        <fullName evidence="4">DUF3298 domain-containing protein</fullName>
    </submittedName>
</protein>
<dbReference type="Gene3D" id="3.90.640.20">
    <property type="entry name" value="Heat-shock cognate protein, ATPase"/>
    <property type="match status" value="1"/>
</dbReference>
<feature type="transmembrane region" description="Helical" evidence="2">
    <location>
        <begin position="174"/>
        <end position="194"/>
    </location>
</feature>
<dbReference type="InterPro" id="IPR021729">
    <property type="entry name" value="DUF3298"/>
</dbReference>
<dbReference type="Pfam" id="PF11738">
    <property type="entry name" value="DUF3298"/>
    <property type="match status" value="1"/>
</dbReference>
<name>A0A415JBN8_9BACT</name>
<evidence type="ECO:0000256" key="1">
    <source>
        <dbReference type="SAM" id="MobiDB-lite"/>
    </source>
</evidence>
<feature type="compositionally biased region" description="Basic and acidic residues" evidence="1">
    <location>
        <begin position="261"/>
        <end position="271"/>
    </location>
</feature>
<accession>A0A415JBN8</accession>
<feature type="transmembrane region" description="Helical" evidence="2">
    <location>
        <begin position="143"/>
        <end position="162"/>
    </location>
</feature>
<keyword evidence="2" id="KW-0472">Membrane</keyword>
<proteinExistence type="predicted"/>
<gene>
    <name evidence="4" type="ORF">DW035_02330</name>
</gene>
<evidence type="ECO:0000256" key="2">
    <source>
        <dbReference type="SAM" id="Phobius"/>
    </source>
</evidence>
<feature type="transmembrane region" description="Helical" evidence="2">
    <location>
        <begin position="311"/>
        <end position="334"/>
    </location>
</feature>
<dbReference type="EMBL" id="QROI01000003">
    <property type="protein sequence ID" value="RHL18177.1"/>
    <property type="molecule type" value="Genomic_DNA"/>
</dbReference>
<evidence type="ECO:0000313" key="5">
    <source>
        <dbReference type="Proteomes" id="UP000284916"/>
    </source>
</evidence>
<evidence type="ECO:0000313" key="4">
    <source>
        <dbReference type="EMBL" id="RHL18177.1"/>
    </source>
</evidence>
<comment type="caution">
    <text evidence="4">The sequence shown here is derived from an EMBL/GenBank/DDBJ whole genome shotgun (WGS) entry which is preliminary data.</text>
</comment>
<feature type="domain" description="DUF3298" evidence="3">
    <location>
        <begin position="507"/>
        <end position="555"/>
    </location>
</feature>
<keyword evidence="2" id="KW-1133">Transmembrane helix</keyword>
<evidence type="ECO:0000259" key="3">
    <source>
        <dbReference type="Pfam" id="PF11738"/>
    </source>
</evidence>
<dbReference type="AlphaFoldDB" id="A0A415JBN8"/>
<feature type="transmembrane region" description="Helical" evidence="2">
    <location>
        <begin position="13"/>
        <end position="44"/>
    </location>
</feature>
<feature type="region of interest" description="Disordered" evidence="1">
    <location>
        <begin position="254"/>
        <end position="288"/>
    </location>
</feature>
<reference evidence="4 5" key="1">
    <citation type="submission" date="2018-08" db="EMBL/GenBank/DDBJ databases">
        <title>A genome reference for cultivated species of the human gut microbiota.</title>
        <authorList>
            <person name="Zou Y."/>
            <person name="Xue W."/>
            <person name="Luo G."/>
        </authorList>
    </citation>
    <scope>NUCLEOTIDE SEQUENCE [LARGE SCALE GENOMIC DNA]</scope>
    <source>
        <strain evidence="4 5">AF39-11</strain>
    </source>
</reference>
<dbReference type="RefSeq" id="WP_118441091.1">
    <property type="nucleotide sequence ID" value="NZ_QROD01000003.1"/>
</dbReference>
<organism evidence="4 5">
    <name type="scientific">Phocaeicola plebeius</name>
    <dbReference type="NCBI Taxonomy" id="310297"/>
    <lineage>
        <taxon>Bacteria</taxon>
        <taxon>Pseudomonadati</taxon>
        <taxon>Bacteroidota</taxon>
        <taxon>Bacteroidia</taxon>
        <taxon>Bacteroidales</taxon>
        <taxon>Bacteroidaceae</taxon>
        <taxon>Phocaeicola</taxon>
    </lineage>
</organism>
<sequence>MDVPMTLTTKQKILIIVGAIIFLIADISMIERIVIIAGIVAYFFMRKQLLVNNSIEYTQKIRDTLIIPIVQIIASFFLFEEASGAVKSAGKIDSLHDISTYTPFLGDLGKGLDIANQLGVLPDIERSQSTLEYINSATTVNNVVSFGAILIIILAIAELYGVFRLGKFTKKQMLMLYGGASIAFIVCSIYFGIYMEKFMGVLAGIFSGTDEYPFAIIFPIVTLILVGAFYKAYSNALENLFNYSLPELVKENNLQEQPNRQSEEQTDRNSSEQKVQSEPMQVEETGRIKEKLETSPQAKIIIKEKAEQKSFFRFNILFGIGLVVLMGIVALWILQSNEKDNSTQVVENYSEPIIQQEDTITEATSTTNQFEYINETRGNYEVDIEWPISLIGMKDVSGIQLAIAQKAFNSNIYDIHSCVEKYFKEGNESDSLGECETAGKVTVRFQQRLNNLYVFKIQIYADLGGGTGLSLIYRDEYVYFDKEMDRTLEISDLFNDYSQTLFLVNNHISLDEYASKATELPENFIISSSGITFIFPKYSIGYGYQGEVEISLTYEELNNVLSDSFKNAIGR</sequence>
<dbReference type="InterPro" id="IPR037126">
    <property type="entry name" value="PdaC/RsiV-like_sf"/>
</dbReference>